<dbReference type="InterPro" id="IPR004875">
    <property type="entry name" value="DDE_SF_endonuclease_dom"/>
</dbReference>
<dbReference type="GO" id="GO:0005634">
    <property type="term" value="C:nucleus"/>
    <property type="evidence" value="ECO:0007669"/>
    <property type="project" value="TreeGrafter"/>
</dbReference>
<name>A0A151J1R0_9HYME</name>
<dbReference type="AlphaFoldDB" id="A0A151J1R0"/>
<dbReference type="Pfam" id="PF03184">
    <property type="entry name" value="DDE_1"/>
    <property type="match status" value="1"/>
</dbReference>
<organism evidence="2 3">
    <name type="scientific">Trachymyrmex cornetzi</name>
    <dbReference type="NCBI Taxonomy" id="471704"/>
    <lineage>
        <taxon>Eukaryota</taxon>
        <taxon>Metazoa</taxon>
        <taxon>Ecdysozoa</taxon>
        <taxon>Arthropoda</taxon>
        <taxon>Hexapoda</taxon>
        <taxon>Insecta</taxon>
        <taxon>Pterygota</taxon>
        <taxon>Neoptera</taxon>
        <taxon>Endopterygota</taxon>
        <taxon>Hymenoptera</taxon>
        <taxon>Apocrita</taxon>
        <taxon>Aculeata</taxon>
        <taxon>Formicoidea</taxon>
        <taxon>Formicidae</taxon>
        <taxon>Myrmicinae</taxon>
        <taxon>Trachymyrmex</taxon>
    </lineage>
</organism>
<dbReference type="PANTHER" id="PTHR19303">
    <property type="entry name" value="TRANSPOSON"/>
    <property type="match status" value="1"/>
</dbReference>
<dbReference type="EMBL" id="KQ980507">
    <property type="protein sequence ID" value="KYN15781.1"/>
    <property type="molecule type" value="Genomic_DNA"/>
</dbReference>
<feature type="domain" description="DDE-1" evidence="1">
    <location>
        <begin position="137"/>
        <end position="201"/>
    </location>
</feature>
<dbReference type="Proteomes" id="UP000078492">
    <property type="component" value="Unassembled WGS sequence"/>
</dbReference>
<dbReference type="PANTHER" id="PTHR19303:SF74">
    <property type="entry name" value="POGO TRANSPOSABLE ELEMENT WITH KRAB DOMAIN"/>
    <property type="match status" value="1"/>
</dbReference>
<keyword evidence="3" id="KW-1185">Reference proteome</keyword>
<reference evidence="2 3" key="1">
    <citation type="submission" date="2015-09" db="EMBL/GenBank/DDBJ databases">
        <title>Trachymyrmex cornetzi WGS genome.</title>
        <authorList>
            <person name="Nygaard S."/>
            <person name="Hu H."/>
            <person name="Boomsma J."/>
            <person name="Zhang G."/>
        </authorList>
    </citation>
    <scope>NUCLEOTIDE SEQUENCE [LARGE SCALE GENOMIC DNA]</scope>
    <source>
        <strain evidence="2">Tcor2-1</strain>
        <tissue evidence="2">Whole body</tissue>
    </source>
</reference>
<proteinExistence type="predicted"/>
<sequence>MKKAEYLSKKRAVVTEQYIRSWFSEVQILLKDNLEVLEKLQRVFNADETAMYLVPKGGLVITEKGKPTYDVFTSNNKENVTTLFTVNAAGEIAPPLTVFKYERLPQACSFKAPSGWGIGKSENGWMTYSVFYELSAFCKKQQIILRCLPPNATHILQPLDVAAFDPLKKYWQRFVKTWRSSHNGTDITKFEILSALSEILKEKNFSKTIPAGFKCCELYAFDPNALKYDKCVT</sequence>
<dbReference type="InterPro" id="IPR050863">
    <property type="entry name" value="CenT-Element_Derived"/>
</dbReference>
<dbReference type="GO" id="GO:0003677">
    <property type="term" value="F:DNA binding"/>
    <property type="evidence" value="ECO:0007669"/>
    <property type="project" value="TreeGrafter"/>
</dbReference>
<accession>A0A151J1R0</accession>
<evidence type="ECO:0000259" key="1">
    <source>
        <dbReference type="Pfam" id="PF03184"/>
    </source>
</evidence>
<evidence type="ECO:0000313" key="3">
    <source>
        <dbReference type="Proteomes" id="UP000078492"/>
    </source>
</evidence>
<gene>
    <name evidence="2" type="ORF">ALC57_11987</name>
</gene>
<protein>
    <recommendedName>
        <fullName evidence="1">DDE-1 domain-containing protein</fullName>
    </recommendedName>
</protein>
<evidence type="ECO:0000313" key="2">
    <source>
        <dbReference type="EMBL" id="KYN15781.1"/>
    </source>
</evidence>
<dbReference type="STRING" id="471704.A0A151J1R0"/>